<dbReference type="EMBL" id="ANIZ01002115">
    <property type="protein sequence ID" value="ETI42254.1"/>
    <property type="molecule type" value="Genomic_DNA"/>
</dbReference>
<dbReference type="InterPro" id="IPR052579">
    <property type="entry name" value="Zinc_finger_SWIM"/>
</dbReference>
<name>V9ESL2_PHYNI</name>
<evidence type="ECO:0000313" key="2">
    <source>
        <dbReference type="EMBL" id="ETI42254.1"/>
    </source>
</evidence>
<reference evidence="2 3" key="1">
    <citation type="submission" date="2013-11" db="EMBL/GenBank/DDBJ databases">
        <title>The Genome Sequence of Phytophthora parasitica P1569.</title>
        <authorList>
            <consortium name="The Broad Institute Genomics Platform"/>
            <person name="Russ C."/>
            <person name="Tyler B."/>
            <person name="Panabieres F."/>
            <person name="Shan W."/>
            <person name="Tripathy S."/>
            <person name="Grunwald N."/>
            <person name="Machado M."/>
            <person name="Johnson C.S."/>
            <person name="Arredondo F."/>
            <person name="Hong C."/>
            <person name="Coffey M."/>
            <person name="Young S.K."/>
            <person name="Zeng Q."/>
            <person name="Gargeya S."/>
            <person name="Fitzgerald M."/>
            <person name="Abouelleil A."/>
            <person name="Alvarado L."/>
            <person name="Chapman S.B."/>
            <person name="Gainer-Dewar J."/>
            <person name="Goldberg J."/>
            <person name="Griggs A."/>
            <person name="Gujja S."/>
            <person name="Hansen M."/>
            <person name="Howarth C."/>
            <person name="Imamovic A."/>
            <person name="Ireland A."/>
            <person name="Larimer J."/>
            <person name="McCowan C."/>
            <person name="Murphy C."/>
            <person name="Pearson M."/>
            <person name="Poon T.W."/>
            <person name="Priest M."/>
            <person name="Roberts A."/>
            <person name="Saif S."/>
            <person name="Shea T."/>
            <person name="Sykes S."/>
            <person name="Wortman J."/>
            <person name="Nusbaum C."/>
            <person name="Birren B."/>
        </authorList>
    </citation>
    <scope>NUCLEOTIDE SEQUENCE [LARGE SCALE GENOMIC DNA]</scope>
    <source>
        <strain evidence="2 3">P1569</strain>
    </source>
</reference>
<dbReference type="Pfam" id="PF21056">
    <property type="entry name" value="ZSWIM1-3_RNaseH-like"/>
    <property type="match status" value="1"/>
</dbReference>
<comment type="caution">
    <text evidence="2">The sequence shown here is derived from an EMBL/GenBank/DDBJ whole genome shotgun (WGS) entry which is preliminary data.</text>
</comment>
<dbReference type="InterPro" id="IPR048324">
    <property type="entry name" value="ZSWIM1-3_RNaseH-like"/>
</dbReference>
<proteinExistence type="predicted"/>
<organism evidence="2 3">
    <name type="scientific">Phytophthora nicotianae P1569</name>
    <dbReference type="NCBI Taxonomy" id="1317065"/>
    <lineage>
        <taxon>Eukaryota</taxon>
        <taxon>Sar</taxon>
        <taxon>Stramenopiles</taxon>
        <taxon>Oomycota</taxon>
        <taxon>Peronosporomycetes</taxon>
        <taxon>Peronosporales</taxon>
        <taxon>Peronosporaceae</taxon>
        <taxon>Phytophthora</taxon>
    </lineage>
</organism>
<dbReference type="PANTHER" id="PTHR31569:SF4">
    <property type="entry name" value="SWIM-TYPE DOMAIN-CONTAINING PROTEIN"/>
    <property type="match status" value="1"/>
</dbReference>
<accession>V9ESL2</accession>
<sequence length="200" mass="23220">MRHELTNTCRALKSLAPTWVPARLTAIQKSRASYRTWSMQGKSPVLFIRLLCKSAASSFGVTALLWTGPMAQIISDTRLNPRWTNTCTFVIDKDFVEWAIIESSFPDANVLLCQYQAMAYWKTKVLSRRCYNLTLSQRDVLETMVVGMLKRFSVYHDEELSLQVYFDENRKSCTDMWVNYARGQYFSATNTTYRVEANRF</sequence>
<dbReference type="HOGENOM" id="CLU_1368612_0_0_1"/>
<feature type="domain" description="ZSWIM1/3 RNaseH-like" evidence="1">
    <location>
        <begin position="78"/>
        <end position="111"/>
    </location>
</feature>
<dbReference type="Proteomes" id="UP000018721">
    <property type="component" value="Unassembled WGS sequence"/>
</dbReference>
<evidence type="ECO:0000313" key="3">
    <source>
        <dbReference type="Proteomes" id="UP000018721"/>
    </source>
</evidence>
<gene>
    <name evidence="2" type="ORF">F443_12586</name>
</gene>
<dbReference type="AlphaFoldDB" id="V9ESL2"/>
<evidence type="ECO:0000259" key="1">
    <source>
        <dbReference type="Pfam" id="PF21056"/>
    </source>
</evidence>
<dbReference type="PANTHER" id="PTHR31569">
    <property type="entry name" value="SWIM-TYPE DOMAIN-CONTAINING PROTEIN"/>
    <property type="match status" value="1"/>
</dbReference>
<keyword evidence="3" id="KW-1185">Reference proteome</keyword>
<protein>
    <recommendedName>
        <fullName evidence="1">ZSWIM1/3 RNaseH-like domain-containing protein</fullName>
    </recommendedName>
</protein>